<dbReference type="InterPro" id="IPR044492">
    <property type="entry name" value="P_typ_ATPase_HD_dom"/>
</dbReference>
<dbReference type="NCBIfam" id="TIGR01494">
    <property type="entry name" value="ATPase_P-type"/>
    <property type="match status" value="2"/>
</dbReference>
<feature type="transmembrane region" description="Helical" evidence="9">
    <location>
        <begin position="224"/>
        <end position="243"/>
    </location>
</feature>
<dbReference type="InterPro" id="IPR001757">
    <property type="entry name" value="P_typ_ATPase"/>
</dbReference>
<name>A0ABT6X1K5_9ACTN</name>
<evidence type="ECO:0000256" key="2">
    <source>
        <dbReference type="ARBA" id="ARBA00022692"/>
    </source>
</evidence>
<dbReference type="SMART" id="SM00831">
    <property type="entry name" value="Cation_ATPase_N"/>
    <property type="match status" value="1"/>
</dbReference>
<evidence type="ECO:0000259" key="10">
    <source>
        <dbReference type="SMART" id="SM00831"/>
    </source>
</evidence>
<evidence type="ECO:0000313" key="11">
    <source>
        <dbReference type="EMBL" id="MDI6105870.1"/>
    </source>
</evidence>
<gene>
    <name evidence="11" type="ORF">QLQ12_45595</name>
</gene>
<dbReference type="PRINTS" id="PR00119">
    <property type="entry name" value="CATATPASE"/>
</dbReference>
<accession>A0ABT6X1K5</accession>
<feature type="transmembrane region" description="Helical" evidence="9">
    <location>
        <begin position="722"/>
        <end position="743"/>
    </location>
</feature>
<dbReference type="Gene3D" id="3.40.50.1000">
    <property type="entry name" value="HAD superfamily/HAD-like"/>
    <property type="match status" value="1"/>
</dbReference>
<protein>
    <submittedName>
        <fullName evidence="11">Cation-transporting P-type ATPase</fullName>
    </submittedName>
</protein>
<feature type="transmembrane region" description="Helical" evidence="9">
    <location>
        <begin position="813"/>
        <end position="835"/>
    </location>
</feature>
<dbReference type="InterPro" id="IPR023214">
    <property type="entry name" value="HAD_sf"/>
</dbReference>
<organism evidence="11 12">
    <name type="scientific">Actinoplanes sandaracinus</name>
    <dbReference type="NCBI Taxonomy" id="3045177"/>
    <lineage>
        <taxon>Bacteria</taxon>
        <taxon>Bacillati</taxon>
        <taxon>Actinomycetota</taxon>
        <taxon>Actinomycetes</taxon>
        <taxon>Micromonosporales</taxon>
        <taxon>Micromonosporaceae</taxon>
        <taxon>Actinoplanes</taxon>
    </lineage>
</organism>
<keyword evidence="5" id="KW-1278">Translocase</keyword>
<comment type="subcellular location">
    <subcellularLocation>
        <location evidence="1">Cell membrane</location>
        <topology evidence="1">Multi-pass membrane protein</topology>
    </subcellularLocation>
</comment>
<dbReference type="PANTHER" id="PTHR42861">
    <property type="entry name" value="CALCIUM-TRANSPORTING ATPASE"/>
    <property type="match status" value="1"/>
</dbReference>
<dbReference type="InterPro" id="IPR059000">
    <property type="entry name" value="ATPase_P-type_domA"/>
</dbReference>
<dbReference type="InterPro" id="IPR008250">
    <property type="entry name" value="ATPase_P-typ_transduc_dom_A_sf"/>
</dbReference>
<evidence type="ECO:0000256" key="3">
    <source>
        <dbReference type="ARBA" id="ARBA00022741"/>
    </source>
</evidence>
<dbReference type="Pfam" id="PF08282">
    <property type="entry name" value="Hydrolase_3"/>
    <property type="match status" value="1"/>
</dbReference>
<dbReference type="Pfam" id="PF00689">
    <property type="entry name" value="Cation_ATPase_C"/>
    <property type="match status" value="1"/>
</dbReference>
<dbReference type="SUPFAM" id="SSF81660">
    <property type="entry name" value="Metal cation-transporting ATPase, ATP-binding domain N"/>
    <property type="match status" value="1"/>
</dbReference>
<dbReference type="SUPFAM" id="SSF56784">
    <property type="entry name" value="HAD-like"/>
    <property type="match status" value="1"/>
</dbReference>
<dbReference type="Pfam" id="PF00690">
    <property type="entry name" value="Cation_ATPase_N"/>
    <property type="match status" value="1"/>
</dbReference>
<dbReference type="EMBL" id="JASCTH010000059">
    <property type="protein sequence ID" value="MDI6105870.1"/>
    <property type="molecule type" value="Genomic_DNA"/>
</dbReference>
<dbReference type="InterPro" id="IPR023299">
    <property type="entry name" value="ATPase_P-typ_cyto_dom_N"/>
</dbReference>
<reference evidence="11 12" key="1">
    <citation type="submission" date="2023-05" db="EMBL/GenBank/DDBJ databases">
        <title>Actinoplanes sp. NEAU-A12 genome sequencing.</title>
        <authorList>
            <person name="Wang Z.-S."/>
        </authorList>
    </citation>
    <scope>NUCLEOTIDE SEQUENCE [LARGE SCALE GENOMIC DNA]</scope>
    <source>
        <strain evidence="11 12">NEAU-A12</strain>
    </source>
</reference>
<feature type="transmembrane region" description="Helical" evidence="9">
    <location>
        <begin position="749"/>
        <end position="770"/>
    </location>
</feature>
<dbReference type="InterPro" id="IPR004014">
    <property type="entry name" value="ATPase_P-typ_cation-transptr_N"/>
</dbReference>
<dbReference type="InterPro" id="IPR006068">
    <property type="entry name" value="ATPase_P-typ_cation-transptr_C"/>
</dbReference>
<dbReference type="SFLD" id="SFLDF00027">
    <property type="entry name" value="p-type_atpase"/>
    <property type="match status" value="1"/>
</dbReference>
<keyword evidence="7 9" id="KW-0472">Membrane</keyword>
<dbReference type="PROSITE" id="PS00154">
    <property type="entry name" value="ATPASE_E1_E2"/>
    <property type="match status" value="1"/>
</dbReference>
<comment type="caution">
    <text evidence="11">The sequence shown here is derived from an EMBL/GenBank/DDBJ whole genome shotgun (WGS) entry which is preliminary data.</text>
</comment>
<keyword evidence="6 9" id="KW-1133">Transmembrane helix</keyword>
<dbReference type="SFLD" id="SFLDS00003">
    <property type="entry name" value="Haloacid_Dehalogenase"/>
    <property type="match status" value="1"/>
</dbReference>
<proteinExistence type="predicted"/>
<feature type="transmembrane region" description="Helical" evidence="9">
    <location>
        <begin position="682"/>
        <end position="701"/>
    </location>
</feature>
<evidence type="ECO:0000256" key="6">
    <source>
        <dbReference type="ARBA" id="ARBA00022989"/>
    </source>
</evidence>
<keyword evidence="3" id="KW-0547">Nucleotide-binding</keyword>
<feature type="transmembrane region" description="Helical" evidence="9">
    <location>
        <begin position="249"/>
        <end position="275"/>
    </location>
</feature>
<feature type="transmembrane region" description="Helical" evidence="9">
    <location>
        <begin position="782"/>
        <end position="801"/>
    </location>
</feature>
<evidence type="ECO:0000256" key="5">
    <source>
        <dbReference type="ARBA" id="ARBA00022967"/>
    </source>
</evidence>
<dbReference type="SUPFAM" id="SSF81653">
    <property type="entry name" value="Calcium ATPase, transduction domain A"/>
    <property type="match status" value="1"/>
</dbReference>
<sequence>MTSRVQTAVPTLTGLSSGEAAERLAADGPNIVAAPPRRGILARVGRQLADPLVALLLIAGTVTAVLRDLPDTVIIVLVVAVNTLIGVVQEVRADAAIAALDQLAAPVARVIRDGRDQIVPAAELVRGDHVRLEAGDIVPADLELTEAQRATFDESSLTGESVPVHRGVAETAGAGTVLTSGRAAGTVARTGAASALGRIAELVARTRPGPTPLQRRIAALGRTLGLAAVAVSAVVFALGLLAGQPLVRMAITAVSLVVAAVPESLPAVVTLALALGARRMASTRAIPRRLHAVETLGSVTVIASDKTGTLTENRMSVQQAVTADGTRFTVSGAGYAPDGEISGPDGVLATVPLALWDLARGGALCNDAGLLPPDGERTQWAAAGDPMEAALLAFAGRCGLDPAGERAAAARVAEHPFDQTRRRMTTVHRLPSGGYLTICKGAPESVLDAESDPALLSAATDLAADGLRVLAVATAVSAEIPDPAAPPPLHAAGLVGIGDPLRATARDTAAAFERSGVRLLLITGDHPGTATAIGRQLGLLGPGDTVARGDTGPLTGETIAHARVYARTQPEQKLDIIAALQERGEVVAMTGDGVNDAPALRRADIGVAMGSGTEVARQAAELVLVDDNLATVAKAIGEGRRIYDNIRRFLRYGLSGGVAELIVMLAGPLMGMPLALLPAQLLWINLLTHGVPGVALGAEPAETDVLRRPPRSPQESVLGAGLLRDILVGGTIVATVTLAAGVTANGMGLPWQSVMFLVLGLAQLGVALAVRARPAAGTSRNWSLIGAVAVCVLLQLAGVLAGPLQTLLGTDPLTAATILACFGVAVIPGLALRLADRRHWTRAVRPVPPGPDALPANASTDVE</sequence>
<evidence type="ECO:0000256" key="9">
    <source>
        <dbReference type="SAM" id="Phobius"/>
    </source>
</evidence>
<keyword evidence="4" id="KW-0067">ATP-binding</keyword>
<dbReference type="SUPFAM" id="SSF81665">
    <property type="entry name" value="Calcium ATPase, transmembrane domain M"/>
    <property type="match status" value="1"/>
</dbReference>
<dbReference type="Gene3D" id="1.20.1110.10">
    <property type="entry name" value="Calcium-transporting ATPase, transmembrane domain"/>
    <property type="match status" value="1"/>
</dbReference>
<evidence type="ECO:0000256" key="8">
    <source>
        <dbReference type="ARBA" id="ARBA00049360"/>
    </source>
</evidence>
<dbReference type="Pfam" id="PF13246">
    <property type="entry name" value="Cation_ATPase"/>
    <property type="match status" value="1"/>
</dbReference>
<evidence type="ECO:0000256" key="4">
    <source>
        <dbReference type="ARBA" id="ARBA00022840"/>
    </source>
</evidence>
<dbReference type="PRINTS" id="PR00120">
    <property type="entry name" value="HATPASE"/>
</dbReference>
<dbReference type="RefSeq" id="WP_282767335.1">
    <property type="nucleotide sequence ID" value="NZ_JASCTH010000059.1"/>
</dbReference>
<dbReference type="SFLD" id="SFLDG00002">
    <property type="entry name" value="C1.7:_P-type_atpase_like"/>
    <property type="match status" value="1"/>
</dbReference>
<evidence type="ECO:0000313" key="12">
    <source>
        <dbReference type="Proteomes" id="UP001241758"/>
    </source>
</evidence>
<feature type="transmembrane region" description="Helical" evidence="9">
    <location>
        <begin position="649"/>
        <end position="670"/>
    </location>
</feature>
<feature type="domain" description="Cation-transporting P-type ATPase N-terminal" evidence="10">
    <location>
        <begin position="5"/>
        <end position="68"/>
    </location>
</feature>
<dbReference type="Gene3D" id="3.40.1110.10">
    <property type="entry name" value="Calcium-transporting ATPase, cytoplasmic domain N"/>
    <property type="match status" value="1"/>
</dbReference>
<dbReference type="Gene3D" id="2.70.150.10">
    <property type="entry name" value="Calcium-transporting ATPase, cytoplasmic transduction domain A"/>
    <property type="match status" value="1"/>
</dbReference>
<dbReference type="InterPro" id="IPR018303">
    <property type="entry name" value="ATPase_P-typ_P_site"/>
</dbReference>
<evidence type="ECO:0000256" key="7">
    <source>
        <dbReference type="ARBA" id="ARBA00023136"/>
    </source>
</evidence>
<dbReference type="Pfam" id="PF00122">
    <property type="entry name" value="E1-E2_ATPase"/>
    <property type="match status" value="1"/>
</dbReference>
<dbReference type="InterPro" id="IPR023298">
    <property type="entry name" value="ATPase_P-typ_TM_dom_sf"/>
</dbReference>
<keyword evidence="2 9" id="KW-0812">Transmembrane</keyword>
<dbReference type="Proteomes" id="UP001241758">
    <property type="component" value="Unassembled WGS sequence"/>
</dbReference>
<keyword evidence="12" id="KW-1185">Reference proteome</keyword>
<comment type="catalytic activity">
    <reaction evidence="8">
        <text>ATP + H2O = ADP + phosphate + H(+)</text>
        <dbReference type="Rhea" id="RHEA:13065"/>
        <dbReference type="ChEBI" id="CHEBI:15377"/>
        <dbReference type="ChEBI" id="CHEBI:15378"/>
        <dbReference type="ChEBI" id="CHEBI:30616"/>
        <dbReference type="ChEBI" id="CHEBI:43474"/>
        <dbReference type="ChEBI" id="CHEBI:456216"/>
    </reaction>
</comment>
<evidence type="ECO:0000256" key="1">
    <source>
        <dbReference type="ARBA" id="ARBA00004651"/>
    </source>
</evidence>
<dbReference type="InterPro" id="IPR036412">
    <property type="entry name" value="HAD-like_sf"/>
</dbReference>